<dbReference type="Pfam" id="PF13855">
    <property type="entry name" value="LRR_8"/>
    <property type="match status" value="1"/>
</dbReference>
<evidence type="ECO:0000313" key="3">
    <source>
        <dbReference type="EMBL" id="EDW42358.1"/>
    </source>
</evidence>
<dbReference type="InterPro" id="IPR001611">
    <property type="entry name" value="Leu-rich_rpt"/>
</dbReference>
<dbReference type="Proteomes" id="UP000001292">
    <property type="component" value="Unassembled WGS sequence"/>
</dbReference>
<dbReference type="InterPro" id="IPR003591">
    <property type="entry name" value="Leu-rich_rpt_typical-subtyp"/>
</dbReference>
<gene>
    <name evidence="3" type="primary">Dsec\GM19407</name>
    <name evidence="3" type="ORF">Dsec_GM19407</name>
</gene>
<dbReference type="EMBL" id="CH480815">
    <property type="protein sequence ID" value="EDW42358.1"/>
    <property type="molecule type" value="Genomic_DNA"/>
</dbReference>
<dbReference type="Gene3D" id="3.80.10.10">
    <property type="entry name" value="Ribonuclease Inhibitor"/>
    <property type="match status" value="1"/>
</dbReference>
<evidence type="ECO:0000256" key="2">
    <source>
        <dbReference type="ARBA" id="ARBA00022737"/>
    </source>
</evidence>
<keyword evidence="2" id="KW-0677">Repeat</keyword>
<protein>
    <submittedName>
        <fullName evidence="3">GM19407</fullName>
    </submittedName>
</protein>
<dbReference type="AlphaFoldDB" id="B4HGB0"/>
<dbReference type="STRING" id="7238.B4HGB0"/>
<evidence type="ECO:0000256" key="1">
    <source>
        <dbReference type="ARBA" id="ARBA00022614"/>
    </source>
</evidence>
<dbReference type="PANTHER" id="PTHR24366">
    <property type="entry name" value="IG(IMMUNOGLOBULIN) AND LRR(LEUCINE RICH REPEAT) DOMAINS"/>
    <property type="match status" value="1"/>
</dbReference>
<dbReference type="PANTHER" id="PTHR24366:SF96">
    <property type="entry name" value="LEUCINE RICH REPEAT CONTAINING 53"/>
    <property type="match status" value="1"/>
</dbReference>
<organism evidence="4">
    <name type="scientific">Drosophila sechellia</name>
    <name type="common">Fruit fly</name>
    <dbReference type="NCBI Taxonomy" id="7238"/>
    <lineage>
        <taxon>Eukaryota</taxon>
        <taxon>Metazoa</taxon>
        <taxon>Ecdysozoa</taxon>
        <taxon>Arthropoda</taxon>
        <taxon>Hexapoda</taxon>
        <taxon>Insecta</taxon>
        <taxon>Pterygota</taxon>
        <taxon>Neoptera</taxon>
        <taxon>Endopterygota</taxon>
        <taxon>Diptera</taxon>
        <taxon>Brachycera</taxon>
        <taxon>Muscomorpha</taxon>
        <taxon>Ephydroidea</taxon>
        <taxon>Drosophilidae</taxon>
        <taxon>Drosophila</taxon>
        <taxon>Sophophora</taxon>
    </lineage>
</organism>
<evidence type="ECO:0000313" key="4">
    <source>
        <dbReference type="Proteomes" id="UP000001292"/>
    </source>
</evidence>
<reference evidence="3 4" key="1">
    <citation type="journal article" date="2007" name="Nature">
        <title>Evolution of genes and genomes on the Drosophila phylogeny.</title>
        <authorList>
            <consortium name="Drosophila 12 Genomes Consortium"/>
            <person name="Clark A.G."/>
            <person name="Eisen M.B."/>
            <person name="Smith D.R."/>
            <person name="Bergman C.M."/>
            <person name="Oliver B."/>
            <person name="Markow T.A."/>
            <person name="Kaufman T.C."/>
            <person name="Kellis M."/>
            <person name="Gelbart W."/>
            <person name="Iyer V.N."/>
            <person name="Pollard D.A."/>
            <person name="Sackton T.B."/>
            <person name="Larracuente A.M."/>
            <person name="Singh N.D."/>
            <person name="Abad J.P."/>
            <person name="Abt D.N."/>
            <person name="Adryan B."/>
            <person name="Aguade M."/>
            <person name="Akashi H."/>
            <person name="Anderson W.W."/>
            <person name="Aquadro C.F."/>
            <person name="Ardell D.H."/>
            <person name="Arguello R."/>
            <person name="Artieri C.G."/>
            <person name="Barbash D.A."/>
            <person name="Barker D."/>
            <person name="Barsanti P."/>
            <person name="Batterham P."/>
            <person name="Batzoglou S."/>
            <person name="Begun D."/>
            <person name="Bhutkar A."/>
            <person name="Blanco E."/>
            <person name="Bosak S.A."/>
            <person name="Bradley R.K."/>
            <person name="Brand A.D."/>
            <person name="Brent M.R."/>
            <person name="Brooks A.N."/>
            <person name="Brown R.H."/>
            <person name="Butlin R.K."/>
            <person name="Caggese C."/>
            <person name="Calvi B.R."/>
            <person name="Bernardo de Carvalho A."/>
            <person name="Caspi A."/>
            <person name="Castrezana S."/>
            <person name="Celniker S.E."/>
            <person name="Chang J.L."/>
            <person name="Chapple C."/>
            <person name="Chatterji S."/>
            <person name="Chinwalla A."/>
            <person name="Civetta A."/>
            <person name="Clifton S.W."/>
            <person name="Comeron J.M."/>
            <person name="Costello J.C."/>
            <person name="Coyne J.A."/>
            <person name="Daub J."/>
            <person name="David R.G."/>
            <person name="Delcher A.L."/>
            <person name="Delehaunty K."/>
            <person name="Do C.B."/>
            <person name="Ebling H."/>
            <person name="Edwards K."/>
            <person name="Eickbush T."/>
            <person name="Evans J.D."/>
            <person name="Filipski A."/>
            <person name="Findeiss S."/>
            <person name="Freyhult E."/>
            <person name="Fulton L."/>
            <person name="Fulton R."/>
            <person name="Garcia A.C."/>
            <person name="Gardiner A."/>
            <person name="Garfield D.A."/>
            <person name="Garvin B.E."/>
            <person name="Gibson G."/>
            <person name="Gilbert D."/>
            <person name="Gnerre S."/>
            <person name="Godfrey J."/>
            <person name="Good R."/>
            <person name="Gotea V."/>
            <person name="Gravely B."/>
            <person name="Greenberg A.J."/>
            <person name="Griffiths-Jones S."/>
            <person name="Gross S."/>
            <person name="Guigo R."/>
            <person name="Gustafson E.A."/>
            <person name="Haerty W."/>
            <person name="Hahn M.W."/>
            <person name="Halligan D.L."/>
            <person name="Halpern A.L."/>
            <person name="Halter G.M."/>
            <person name="Han M.V."/>
            <person name="Heger A."/>
            <person name="Hillier L."/>
            <person name="Hinrichs A.S."/>
            <person name="Holmes I."/>
            <person name="Hoskins R.A."/>
            <person name="Hubisz M.J."/>
            <person name="Hultmark D."/>
            <person name="Huntley M.A."/>
            <person name="Jaffe D.B."/>
            <person name="Jagadeeshan S."/>
            <person name="Jeck W.R."/>
            <person name="Johnson J."/>
            <person name="Jones C.D."/>
            <person name="Jordan W.C."/>
            <person name="Karpen G.H."/>
            <person name="Kataoka E."/>
            <person name="Keightley P.D."/>
            <person name="Kheradpour P."/>
            <person name="Kirkness E.F."/>
            <person name="Koerich L.B."/>
            <person name="Kristiansen K."/>
            <person name="Kudrna D."/>
            <person name="Kulathinal R.J."/>
            <person name="Kumar S."/>
            <person name="Kwok R."/>
            <person name="Lander E."/>
            <person name="Langley C.H."/>
            <person name="Lapoint R."/>
            <person name="Lazzaro B.P."/>
            <person name="Lee S.J."/>
            <person name="Levesque L."/>
            <person name="Li R."/>
            <person name="Lin C.F."/>
            <person name="Lin M.F."/>
            <person name="Lindblad-Toh K."/>
            <person name="Llopart A."/>
            <person name="Long M."/>
            <person name="Low L."/>
            <person name="Lozovsky E."/>
            <person name="Lu J."/>
            <person name="Luo M."/>
            <person name="Machado C.A."/>
            <person name="Makalowski W."/>
            <person name="Marzo M."/>
            <person name="Matsuda M."/>
            <person name="Matzkin L."/>
            <person name="McAllister B."/>
            <person name="McBride C.S."/>
            <person name="McKernan B."/>
            <person name="McKernan K."/>
            <person name="Mendez-Lago M."/>
            <person name="Minx P."/>
            <person name="Mollenhauer M.U."/>
            <person name="Montooth K."/>
            <person name="Mount S.M."/>
            <person name="Mu X."/>
            <person name="Myers E."/>
            <person name="Negre B."/>
            <person name="Newfeld S."/>
            <person name="Nielsen R."/>
            <person name="Noor M.A."/>
            <person name="O'Grady P."/>
            <person name="Pachter L."/>
            <person name="Papaceit M."/>
            <person name="Parisi M.J."/>
            <person name="Parisi M."/>
            <person name="Parts L."/>
            <person name="Pedersen J.S."/>
            <person name="Pesole G."/>
            <person name="Phillippy A.M."/>
            <person name="Ponting C.P."/>
            <person name="Pop M."/>
            <person name="Porcelli D."/>
            <person name="Powell J.R."/>
            <person name="Prohaska S."/>
            <person name="Pruitt K."/>
            <person name="Puig M."/>
            <person name="Quesneville H."/>
            <person name="Ram K.R."/>
            <person name="Rand D."/>
            <person name="Rasmussen M.D."/>
            <person name="Reed L.K."/>
            <person name="Reenan R."/>
            <person name="Reily A."/>
            <person name="Remington K.A."/>
            <person name="Rieger T.T."/>
            <person name="Ritchie M.G."/>
            <person name="Robin C."/>
            <person name="Rogers Y.H."/>
            <person name="Rohde C."/>
            <person name="Rozas J."/>
            <person name="Rubenfield M.J."/>
            <person name="Ruiz A."/>
            <person name="Russo S."/>
            <person name="Salzberg S.L."/>
            <person name="Sanchez-Gracia A."/>
            <person name="Saranga D.J."/>
            <person name="Sato H."/>
            <person name="Schaeffer S.W."/>
            <person name="Schatz M.C."/>
            <person name="Schlenke T."/>
            <person name="Schwartz R."/>
            <person name="Segarra C."/>
            <person name="Singh R.S."/>
            <person name="Sirot L."/>
            <person name="Sirota M."/>
            <person name="Sisneros N.B."/>
            <person name="Smith C.D."/>
            <person name="Smith T.F."/>
            <person name="Spieth J."/>
            <person name="Stage D.E."/>
            <person name="Stark A."/>
            <person name="Stephan W."/>
            <person name="Strausberg R.L."/>
            <person name="Strempel S."/>
            <person name="Sturgill D."/>
            <person name="Sutton G."/>
            <person name="Sutton G.G."/>
            <person name="Tao W."/>
            <person name="Teichmann S."/>
            <person name="Tobari Y.N."/>
            <person name="Tomimura Y."/>
            <person name="Tsolas J.M."/>
            <person name="Valente V.L."/>
            <person name="Venter E."/>
            <person name="Venter J.C."/>
            <person name="Vicario S."/>
            <person name="Vieira F.G."/>
            <person name="Vilella A.J."/>
            <person name="Villasante A."/>
            <person name="Walenz B."/>
            <person name="Wang J."/>
            <person name="Wasserman M."/>
            <person name="Watts T."/>
            <person name="Wilson D."/>
            <person name="Wilson R.K."/>
            <person name="Wing R.A."/>
            <person name="Wolfner M.F."/>
            <person name="Wong A."/>
            <person name="Wong G.K."/>
            <person name="Wu C.I."/>
            <person name="Wu G."/>
            <person name="Yamamoto D."/>
            <person name="Yang H.P."/>
            <person name="Yang S.P."/>
            <person name="Yorke J.A."/>
            <person name="Yoshida K."/>
            <person name="Zdobnov E."/>
            <person name="Zhang P."/>
            <person name="Zhang Y."/>
            <person name="Zimin A.V."/>
            <person name="Baldwin J."/>
            <person name="Abdouelleil A."/>
            <person name="Abdulkadir J."/>
            <person name="Abebe A."/>
            <person name="Abera B."/>
            <person name="Abreu J."/>
            <person name="Acer S.C."/>
            <person name="Aftuck L."/>
            <person name="Alexander A."/>
            <person name="An P."/>
            <person name="Anderson E."/>
            <person name="Anderson S."/>
            <person name="Arachi H."/>
            <person name="Azer M."/>
            <person name="Bachantsang P."/>
            <person name="Barry A."/>
            <person name="Bayul T."/>
            <person name="Berlin A."/>
            <person name="Bessette D."/>
            <person name="Bloom T."/>
            <person name="Blye J."/>
            <person name="Boguslavskiy L."/>
            <person name="Bonnet C."/>
            <person name="Boukhgalter B."/>
            <person name="Bourzgui I."/>
            <person name="Brown A."/>
            <person name="Cahill P."/>
            <person name="Channer S."/>
            <person name="Cheshatsang Y."/>
            <person name="Chuda L."/>
            <person name="Citroen M."/>
            <person name="Collymore A."/>
            <person name="Cooke P."/>
            <person name="Costello M."/>
            <person name="D'Aco K."/>
            <person name="Daza R."/>
            <person name="De Haan G."/>
            <person name="DeGray S."/>
            <person name="DeMaso C."/>
            <person name="Dhargay N."/>
            <person name="Dooley K."/>
            <person name="Dooley E."/>
            <person name="Doricent M."/>
            <person name="Dorje P."/>
            <person name="Dorjee K."/>
            <person name="Dupes A."/>
            <person name="Elong R."/>
            <person name="Falk J."/>
            <person name="Farina A."/>
            <person name="Faro S."/>
            <person name="Ferguson D."/>
            <person name="Fisher S."/>
            <person name="Foley C.D."/>
            <person name="Franke A."/>
            <person name="Friedrich D."/>
            <person name="Gadbois L."/>
            <person name="Gearin G."/>
            <person name="Gearin C.R."/>
            <person name="Giannoukos G."/>
            <person name="Goode T."/>
            <person name="Graham J."/>
            <person name="Grandbois E."/>
            <person name="Grewal S."/>
            <person name="Gyaltsen K."/>
            <person name="Hafez N."/>
            <person name="Hagos B."/>
            <person name="Hall J."/>
            <person name="Henson C."/>
            <person name="Hollinger A."/>
            <person name="Honan T."/>
            <person name="Huard M.D."/>
            <person name="Hughes L."/>
            <person name="Hurhula B."/>
            <person name="Husby M.E."/>
            <person name="Kamat A."/>
            <person name="Kanga B."/>
            <person name="Kashin S."/>
            <person name="Khazanovich D."/>
            <person name="Kisner P."/>
            <person name="Lance K."/>
            <person name="Lara M."/>
            <person name="Lee W."/>
            <person name="Lennon N."/>
            <person name="Letendre F."/>
            <person name="LeVine R."/>
            <person name="Lipovsky A."/>
            <person name="Liu X."/>
            <person name="Liu J."/>
            <person name="Liu S."/>
            <person name="Lokyitsang T."/>
            <person name="Lokyitsang Y."/>
            <person name="Lubonja R."/>
            <person name="Lui A."/>
            <person name="MacDonald P."/>
            <person name="Magnisalis V."/>
            <person name="Maru K."/>
            <person name="Matthews C."/>
            <person name="McCusker W."/>
            <person name="McDonough S."/>
            <person name="Mehta T."/>
            <person name="Meldrim J."/>
            <person name="Meneus L."/>
            <person name="Mihai O."/>
            <person name="Mihalev A."/>
            <person name="Mihova T."/>
            <person name="Mittelman R."/>
            <person name="Mlenga V."/>
            <person name="Montmayeur A."/>
            <person name="Mulrain L."/>
            <person name="Navidi A."/>
            <person name="Naylor J."/>
            <person name="Negash T."/>
            <person name="Nguyen T."/>
            <person name="Nguyen N."/>
            <person name="Nicol R."/>
            <person name="Norbu C."/>
            <person name="Norbu N."/>
            <person name="Novod N."/>
            <person name="O'Neill B."/>
            <person name="Osman S."/>
            <person name="Markiewicz E."/>
            <person name="Oyono O.L."/>
            <person name="Patti C."/>
            <person name="Phunkhang P."/>
            <person name="Pierre F."/>
            <person name="Priest M."/>
            <person name="Raghuraman S."/>
            <person name="Rege F."/>
            <person name="Reyes R."/>
            <person name="Rise C."/>
            <person name="Rogov P."/>
            <person name="Ross K."/>
            <person name="Ryan E."/>
            <person name="Settipalli S."/>
            <person name="Shea T."/>
            <person name="Sherpa N."/>
            <person name="Shi L."/>
            <person name="Shih D."/>
            <person name="Sparrow T."/>
            <person name="Spaulding J."/>
            <person name="Stalker J."/>
            <person name="Stange-Thomann N."/>
            <person name="Stavropoulos S."/>
            <person name="Stone C."/>
            <person name="Strader C."/>
            <person name="Tesfaye S."/>
            <person name="Thomson T."/>
            <person name="Thoulutsang Y."/>
            <person name="Thoulutsang D."/>
            <person name="Topham K."/>
            <person name="Topping I."/>
            <person name="Tsamla T."/>
            <person name="Vassiliev H."/>
            <person name="Vo A."/>
            <person name="Wangchuk T."/>
            <person name="Wangdi T."/>
            <person name="Weiand M."/>
            <person name="Wilkinson J."/>
            <person name="Wilson A."/>
            <person name="Yadav S."/>
            <person name="Young G."/>
            <person name="Yu Q."/>
            <person name="Zembek L."/>
            <person name="Zhong D."/>
            <person name="Zimmer A."/>
            <person name="Zwirko Z."/>
            <person name="Jaffe D.B."/>
            <person name="Alvarez P."/>
            <person name="Brockman W."/>
            <person name="Butler J."/>
            <person name="Chin C."/>
            <person name="Gnerre S."/>
            <person name="Grabherr M."/>
            <person name="Kleber M."/>
            <person name="Mauceli E."/>
            <person name="MacCallum I."/>
        </authorList>
    </citation>
    <scope>NUCLEOTIDE SEQUENCE [LARGE SCALE GENOMIC DNA]</scope>
    <source>
        <strain evidence="4">Rob3c / Tucson 14021-0248.25</strain>
    </source>
</reference>
<dbReference type="SUPFAM" id="SSF52058">
    <property type="entry name" value="L domain-like"/>
    <property type="match status" value="1"/>
</dbReference>
<proteinExistence type="predicted"/>
<dbReference type="HOGENOM" id="CLU_1422881_0_0_1"/>
<name>B4HGB0_DROSE</name>
<keyword evidence="4" id="KW-1185">Reference proteome</keyword>
<dbReference type="PROSITE" id="PS51450">
    <property type="entry name" value="LRR"/>
    <property type="match status" value="2"/>
</dbReference>
<dbReference type="PRINTS" id="PR00019">
    <property type="entry name" value="LEURICHRPT"/>
</dbReference>
<dbReference type="GO" id="GO:0007614">
    <property type="term" value="P:short-term memory"/>
    <property type="evidence" value="ECO:0007669"/>
    <property type="project" value="EnsemblMetazoa"/>
</dbReference>
<dbReference type="SMART" id="SM00369">
    <property type="entry name" value="LRR_TYP"/>
    <property type="match status" value="4"/>
</dbReference>
<keyword evidence="1" id="KW-0433">Leucine-rich repeat</keyword>
<sequence>MDSYPLLQYLDLSHSRIAQVEDDALGRLELLESLFLDHNLLMRVPSSLPPSLEHLFLQHNQIMELPPQAFMGLVNLQTLDLSNNRLIFLPPLSLPKLLTLNLQSSGVESVSQSIVHTLPQLRDLLLEDNPIKCSDLLGIAEWASPCRSVDVGQSNGASVSGRVDLKTEYLQFHNFYENFQQPRVWYKKTGK</sequence>
<dbReference type="InterPro" id="IPR032675">
    <property type="entry name" value="LRR_dom_sf"/>
</dbReference>
<accession>B4HGB0</accession>